<evidence type="ECO:0000313" key="3">
    <source>
        <dbReference type="Proteomes" id="UP001432000"/>
    </source>
</evidence>
<keyword evidence="1" id="KW-0472">Membrane</keyword>
<keyword evidence="1" id="KW-0812">Transmembrane</keyword>
<feature type="transmembrane region" description="Helical" evidence="1">
    <location>
        <begin position="178"/>
        <end position="203"/>
    </location>
</feature>
<dbReference type="EMBL" id="CP147846">
    <property type="protein sequence ID" value="WXG66722.1"/>
    <property type="molecule type" value="Genomic_DNA"/>
</dbReference>
<feature type="transmembrane region" description="Helical" evidence="1">
    <location>
        <begin position="223"/>
        <end position="246"/>
    </location>
</feature>
<proteinExistence type="predicted"/>
<feature type="transmembrane region" description="Helical" evidence="1">
    <location>
        <begin position="17"/>
        <end position="41"/>
    </location>
</feature>
<protein>
    <recommendedName>
        <fullName evidence="4">ABC transporter permease</fullName>
    </recommendedName>
</protein>
<feature type="transmembrane region" description="Helical" evidence="1">
    <location>
        <begin position="53"/>
        <end position="76"/>
    </location>
</feature>
<dbReference type="RefSeq" id="WP_338886165.1">
    <property type="nucleotide sequence ID" value="NZ_CP147846.1"/>
</dbReference>
<evidence type="ECO:0000256" key="1">
    <source>
        <dbReference type="SAM" id="Phobius"/>
    </source>
</evidence>
<sequence length="254" mass="26506">MTTVLTSEIRKVTTLKFWWALALPPIFVGICASAISSAVATGADEITNGDVDGIVVVGLFVALGFAMLFAAVFSAVNTGTEFRHDTITTSFLTTSGRDRVIGAKVLVTALFALGYGLVVSICSIVCLLLFTAGTFSLTGDTMAYVAAGLFAVVLWSLIGSGLGLLFGSPTWPSIVIVAWFPVGELITLGILSGLGFQGAWLLTPASLTMSVTAAGNLDDAGSFATWPWAPIGLMMWAAAALAAGWLRTRERDIN</sequence>
<evidence type="ECO:0000313" key="2">
    <source>
        <dbReference type="EMBL" id="WXG66722.1"/>
    </source>
</evidence>
<feature type="transmembrane region" description="Helical" evidence="1">
    <location>
        <begin position="142"/>
        <end position="166"/>
    </location>
</feature>
<feature type="transmembrane region" description="Helical" evidence="1">
    <location>
        <begin position="105"/>
        <end position="130"/>
    </location>
</feature>
<keyword evidence="3" id="KW-1185">Reference proteome</keyword>
<accession>A0ABZ2PCU8</accession>
<keyword evidence="1" id="KW-1133">Transmembrane helix</keyword>
<reference evidence="2 3" key="1">
    <citation type="submission" date="2024-03" db="EMBL/GenBank/DDBJ databases">
        <title>Natural products discovery in diverse microorganisms through a two-stage MS feature dereplication strategy.</title>
        <authorList>
            <person name="Zhang R."/>
        </authorList>
    </citation>
    <scope>NUCLEOTIDE SEQUENCE [LARGE SCALE GENOMIC DNA]</scope>
    <source>
        <strain evidence="2 3">18930</strain>
    </source>
</reference>
<gene>
    <name evidence="2" type="ORF">WDS16_15670</name>
</gene>
<evidence type="ECO:0008006" key="4">
    <source>
        <dbReference type="Google" id="ProtNLM"/>
    </source>
</evidence>
<name>A0ABZ2PCU8_9NOCA</name>
<dbReference type="Proteomes" id="UP001432000">
    <property type="component" value="Chromosome"/>
</dbReference>
<organism evidence="2 3">
    <name type="scientific">Rhodococcus sovatensis</name>
    <dbReference type="NCBI Taxonomy" id="1805840"/>
    <lineage>
        <taxon>Bacteria</taxon>
        <taxon>Bacillati</taxon>
        <taxon>Actinomycetota</taxon>
        <taxon>Actinomycetes</taxon>
        <taxon>Mycobacteriales</taxon>
        <taxon>Nocardiaceae</taxon>
        <taxon>Rhodococcus</taxon>
    </lineage>
</organism>